<feature type="region of interest" description="Disordered" evidence="1">
    <location>
        <begin position="136"/>
        <end position="233"/>
    </location>
</feature>
<feature type="compositionally biased region" description="Low complexity" evidence="1">
    <location>
        <begin position="1381"/>
        <end position="1403"/>
    </location>
</feature>
<feature type="compositionally biased region" description="Basic and acidic residues" evidence="1">
    <location>
        <begin position="587"/>
        <end position="598"/>
    </location>
</feature>
<evidence type="ECO:0000313" key="2">
    <source>
        <dbReference type="Ensembl" id="ENSKMAP00000019885.1"/>
    </source>
</evidence>
<feature type="region of interest" description="Disordered" evidence="1">
    <location>
        <begin position="501"/>
        <end position="639"/>
    </location>
</feature>
<proteinExistence type="predicted"/>
<feature type="compositionally biased region" description="Low complexity" evidence="1">
    <location>
        <begin position="435"/>
        <end position="460"/>
    </location>
</feature>
<dbReference type="GeneID" id="108235470"/>
<dbReference type="GO" id="GO:0030154">
    <property type="term" value="P:cell differentiation"/>
    <property type="evidence" value="ECO:0007669"/>
    <property type="project" value="TreeGrafter"/>
</dbReference>
<dbReference type="KEGG" id="kmr:108235470"/>
<reference evidence="2" key="2">
    <citation type="submission" date="2025-09" db="UniProtKB">
        <authorList>
            <consortium name="Ensembl"/>
        </authorList>
    </citation>
    <scope>IDENTIFICATION</scope>
</reference>
<feature type="compositionally biased region" description="Polar residues" evidence="1">
    <location>
        <begin position="604"/>
        <end position="633"/>
    </location>
</feature>
<feature type="compositionally biased region" description="Polar residues" evidence="1">
    <location>
        <begin position="568"/>
        <end position="583"/>
    </location>
</feature>
<dbReference type="Proteomes" id="UP000264800">
    <property type="component" value="Unplaced"/>
</dbReference>
<dbReference type="Ensembl" id="ENSKMAT00000020151.1">
    <property type="protein sequence ID" value="ENSKMAP00000019885.1"/>
    <property type="gene ID" value="ENSKMAG00000014787.1"/>
</dbReference>
<feature type="compositionally biased region" description="Polar residues" evidence="1">
    <location>
        <begin position="749"/>
        <end position="761"/>
    </location>
</feature>
<protein>
    <submittedName>
        <fullName evidence="2">Uncharacterized protein</fullName>
    </submittedName>
</protein>
<feature type="compositionally biased region" description="Pro residues" evidence="1">
    <location>
        <begin position="975"/>
        <end position="989"/>
    </location>
</feature>
<feature type="compositionally biased region" description="Low complexity" evidence="1">
    <location>
        <begin position="382"/>
        <end position="422"/>
    </location>
</feature>
<feature type="region of interest" description="Disordered" evidence="1">
    <location>
        <begin position="742"/>
        <end position="761"/>
    </location>
</feature>
<evidence type="ECO:0000313" key="3">
    <source>
        <dbReference type="Proteomes" id="UP000264800"/>
    </source>
</evidence>
<feature type="compositionally biased region" description="Polar residues" evidence="1">
    <location>
        <begin position="461"/>
        <end position="470"/>
    </location>
</feature>
<dbReference type="PANTHER" id="PTHR23039:SF6">
    <property type="entry name" value="SIMILAR TO MKIAA1522 PROTEIN"/>
    <property type="match status" value="1"/>
</dbReference>
<feature type="region of interest" description="Disordered" evidence="1">
    <location>
        <begin position="257"/>
        <end position="284"/>
    </location>
</feature>
<feature type="compositionally biased region" description="Pro residues" evidence="1">
    <location>
        <begin position="904"/>
        <end position="913"/>
    </location>
</feature>
<dbReference type="RefSeq" id="XP_017270990.1">
    <property type="nucleotide sequence ID" value="XM_017415501.3"/>
</dbReference>
<feature type="region of interest" description="Disordered" evidence="1">
    <location>
        <begin position="1212"/>
        <end position="1231"/>
    </location>
</feature>
<name>A0A3Q3ATV7_KRYMA</name>
<keyword evidence="3" id="KW-1185">Reference proteome</keyword>
<evidence type="ECO:0000256" key="1">
    <source>
        <dbReference type="SAM" id="MobiDB-lite"/>
    </source>
</evidence>
<feature type="compositionally biased region" description="Polar residues" evidence="1">
    <location>
        <begin position="1167"/>
        <end position="1183"/>
    </location>
</feature>
<feature type="compositionally biased region" description="Polar residues" evidence="1">
    <location>
        <begin position="275"/>
        <end position="284"/>
    </location>
</feature>
<reference evidence="2" key="1">
    <citation type="submission" date="2025-08" db="UniProtKB">
        <authorList>
            <consortium name="Ensembl"/>
        </authorList>
    </citation>
    <scope>IDENTIFICATION</scope>
</reference>
<feature type="compositionally biased region" description="Low complexity" evidence="1">
    <location>
        <begin position="1336"/>
        <end position="1357"/>
    </location>
</feature>
<feature type="compositionally biased region" description="Basic and acidic residues" evidence="1">
    <location>
        <begin position="1474"/>
        <end position="1487"/>
    </location>
</feature>
<feature type="compositionally biased region" description="Low complexity" evidence="1">
    <location>
        <begin position="177"/>
        <end position="202"/>
    </location>
</feature>
<feature type="region of interest" description="Disordered" evidence="1">
    <location>
        <begin position="971"/>
        <end position="1199"/>
    </location>
</feature>
<organism evidence="2 3">
    <name type="scientific">Kryptolebias marmoratus</name>
    <name type="common">Mangrove killifish</name>
    <name type="synonym">Rivulus marmoratus</name>
    <dbReference type="NCBI Taxonomy" id="37003"/>
    <lineage>
        <taxon>Eukaryota</taxon>
        <taxon>Metazoa</taxon>
        <taxon>Chordata</taxon>
        <taxon>Craniata</taxon>
        <taxon>Vertebrata</taxon>
        <taxon>Euteleostomi</taxon>
        <taxon>Actinopterygii</taxon>
        <taxon>Neopterygii</taxon>
        <taxon>Teleostei</taxon>
        <taxon>Neoteleostei</taxon>
        <taxon>Acanthomorphata</taxon>
        <taxon>Ovalentaria</taxon>
        <taxon>Atherinomorphae</taxon>
        <taxon>Cyprinodontiformes</taxon>
        <taxon>Rivulidae</taxon>
        <taxon>Kryptolebias</taxon>
    </lineage>
</organism>
<feature type="region of interest" description="Disordered" evidence="1">
    <location>
        <begin position="874"/>
        <end position="931"/>
    </location>
</feature>
<accession>A0A3Q3ATV7</accession>
<feature type="compositionally biased region" description="Polar residues" evidence="1">
    <location>
        <begin position="139"/>
        <end position="160"/>
    </location>
</feature>
<feature type="compositionally biased region" description="Pro residues" evidence="1">
    <location>
        <begin position="1145"/>
        <end position="1160"/>
    </location>
</feature>
<feature type="compositionally biased region" description="Low complexity" evidence="1">
    <location>
        <begin position="1294"/>
        <end position="1309"/>
    </location>
</feature>
<dbReference type="OrthoDB" id="9948858at2759"/>
<feature type="region of interest" description="Disordered" evidence="1">
    <location>
        <begin position="660"/>
        <end position="685"/>
    </location>
</feature>
<dbReference type="GeneTree" id="ENSGT00940000170349"/>
<feature type="region of interest" description="Disordered" evidence="1">
    <location>
        <begin position="1246"/>
        <end position="1497"/>
    </location>
</feature>
<feature type="compositionally biased region" description="Polar residues" evidence="1">
    <location>
        <begin position="424"/>
        <end position="434"/>
    </location>
</feature>
<feature type="compositionally biased region" description="Pro residues" evidence="1">
    <location>
        <begin position="1055"/>
        <end position="1064"/>
    </location>
</feature>
<sequence>MSNRDSMGFGELLPQDVINVFAQEKHGKRGRKKRPRSFGLAFSWFKKKRRKNLGSNGQSHGLGLAVDGHRAGHLGGHKGGQKSVRQAQGDSHAVPKLNDDDKTPAAPQIQENVFIEGSRSKYVEDLHTEAQEGLKMMQEESNSGEKFQDNESTVSTVTNETDGEGTGFVTDSTIPDSSSVVSMHSSVSTRSSRSGLTRQGSTFRPLNSEKKSEKSKTRRKHRKNVPGIPRHVQKELGLDRVGWTLNPTVNEEQFYNGESDISPTIDGPQHEAGSPSESDASPQASNIVHPLSKERVEQLNAVHAGHRDDLALLDRLHPLLTDEERPRSLAVPWMTTASSLQQQPPSPVMTMSPQATYLSKIIPNAVLPPSIDVVEISRGRSRSSVRTVSKSSLVLSSPAPSRASSRASSSRTSSSKFTSASRYNGPNLSDTSGWSNSESSDTLVSDSSTISSSSTPRQKSQIGGTSIKENTVNFKSSDGTSKVIIKGDQVTKDGQFARSLSVMKPKRAPPPPNRSYSLHSKMKRRSRDLVEVSMTPGEPVPSEENGKNNPGLSPDPYRSVESPDYHADTSSLDESTGSASFTLIKSELQEPKPKDSHASHKKQQPQSKVISPSSGYSSQDGTSPQVSKQSHSTSPKHKNNNFLMKLHRLFAGSAGTVSAPSFPAPSKDGEKVAPTVQPKSDTISVSPSVQTLRELFNIPPPPKVRAPPPPPPEVWAHSKRTFELLLGPPAPENVYAIIKRNPKDRRQQRQAPCVSTESSVKSLVLERKHNNSTAESINGSQGSVHVNTKTAQESGILYAEIHKENNERLAPNGGLKEICKDEKVRVSDMLNGMLVKAVEKQTIKEEGCQKASRQVTDVNTITDTLPTISLVRISPSPSPQLADHPVQRTDGASVSKVRVTSPESPWPPPPPPMNQRSISKPDEMDFPLPPPPLFGEVGLVLPVQVPPKESIPGKVEVEQTMVAAGDEAQQLSMSVPPPPAYTAPHPPTAPAQKVLLPPPPPVGFTTYVQEVTPRVPSPDEEASRPVNVIEVAASPPKRITALPPEEPESKRDPPQSIPPPPPLPSHLQLSNQNPPHRNISLEPETKDLSNSIFIAPQSIPPPIEPLLKHSITIHTNDDPATDEAPPSPPLEFKNTPPLKEAKAPVPSPPVGIPLPPPLPEQIPATIKHQSSLLSTENQSQEKNSAPDLHKEPSPIITPSLLQKVKLRSINSSPESLEAQEQASVAAAHKDPTSIITQSLLQAIKLRSVSNSPEPSEAAKEETPSPFQVVKLRSVNNSPEPPEAREQPEPEATVNQQPPNRPTPTSSSNNEAPQKPVRKSLILLSPPTVVTPEPSQSAVVPPASPSPVASPVKKSPAATASMNLQEAIRLRTAARSKEGPASRLSLHSPVSPSSTSPSFVFSKSNKTVGVVTKQKQENKETDQKKSEDSSVTKVASQAETKAGLKMPPPVAKKPKNKSKDVEASEAVEQTAGQEAQHDGVKDAAEEINRTAGTVQEET</sequence>
<feature type="compositionally biased region" description="Basic and acidic residues" evidence="1">
    <location>
        <begin position="1413"/>
        <end position="1429"/>
    </location>
</feature>
<feature type="region of interest" description="Disordered" evidence="1">
    <location>
        <begin position="378"/>
        <end position="470"/>
    </location>
</feature>
<feature type="compositionally biased region" description="Basic residues" evidence="1">
    <location>
        <begin position="71"/>
        <end position="80"/>
    </location>
</feature>
<dbReference type="PANTHER" id="PTHR23039">
    <property type="entry name" value="NANCE-HORAN SYNDROME PROTEIN"/>
    <property type="match status" value="1"/>
</dbReference>
<feature type="region of interest" description="Disordered" evidence="1">
    <location>
        <begin position="49"/>
        <end position="116"/>
    </location>
</feature>
<feature type="compositionally biased region" description="Polar residues" evidence="1">
    <location>
        <begin position="1212"/>
        <end position="1222"/>
    </location>
</feature>
<dbReference type="OMA" id="VVNIFAH"/>